<gene>
    <name evidence="2" type="ORF">C8P65_102145</name>
</gene>
<protein>
    <recommendedName>
        <fullName evidence="4">Preprotein translocase subunit SecG</fullName>
    </recommendedName>
</protein>
<evidence type="ECO:0000313" key="3">
    <source>
        <dbReference type="Proteomes" id="UP000243985"/>
    </source>
</evidence>
<feature type="transmembrane region" description="Helical" evidence="1">
    <location>
        <begin position="7"/>
        <end position="37"/>
    </location>
</feature>
<proteinExistence type="predicted"/>
<keyword evidence="1" id="KW-1133">Transmembrane helix</keyword>
<evidence type="ECO:0000313" key="2">
    <source>
        <dbReference type="EMBL" id="PTX08103.1"/>
    </source>
</evidence>
<keyword evidence="1" id="KW-0812">Transmembrane</keyword>
<dbReference type="Proteomes" id="UP000243985">
    <property type="component" value="Unassembled WGS sequence"/>
</dbReference>
<accession>A0A2T5XXC5</accession>
<reference evidence="2 3" key="1">
    <citation type="submission" date="2018-04" db="EMBL/GenBank/DDBJ databases">
        <title>Genomic Encyclopedia of Archaeal and Bacterial Type Strains, Phase II (KMG-II): from individual species to whole genera.</title>
        <authorList>
            <person name="Goeker M."/>
        </authorList>
    </citation>
    <scope>NUCLEOTIDE SEQUENCE [LARGE SCALE GENOMIC DNA]</scope>
    <source>
        <strain evidence="2 3">DSM 22902</strain>
    </source>
</reference>
<dbReference type="AlphaFoldDB" id="A0A2T5XXC5"/>
<dbReference type="RefSeq" id="WP_107781398.1">
    <property type="nucleotide sequence ID" value="NZ_CAUUXC010000043.1"/>
</dbReference>
<comment type="caution">
    <text evidence="2">The sequence shown here is derived from an EMBL/GenBank/DDBJ whole genome shotgun (WGS) entry which is preliminary data.</text>
</comment>
<organism evidence="2 3">
    <name type="scientific">Capnocytophaga leadbetteri</name>
    <dbReference type="NCBI Taxonomy" id="327575"/>
    <lineage>
        <taxon>Bacteria</taxon>
        <taxon>Pseudomonadati</taxon>
        <taxon>Bacteroidota</taxon>
        <taxon>Flavobacteriia</taxon>
        <taxon>Flavobacteriales</taxon>
        <taxon>Flavobacteriaceae</taxon>
        <taxon>Capnocytophaga</taxon>
    </lineage>
</organism>
<dbReference type="GeneID" id="84580119"/>
<dbReference type="EMBL" id="QBKG01000002">
    <property type="protein sequence ID" value="PTX08103.1"/>
    <property type="molecule type" value="Genomic_DNA"/>
</dbReference>
<name>A0A2T5XXC5_9FLAO</name>
<feature type="transmembrane region" description="Helical" evidence="1">
    <location>
        <begin position="57"/>
        <end position="74"/>
    </location>
</feature>
<keyword evidence="1" id="KW-0472">Membrane</keyword>
<sequence length="102" mass="11507">MRVLLFFFNLLASIGLLLLIGAGFFYGAALFCVPFYATYRAFTEKEPTTKRRYTTTAIASTISFFLIAILALMLSKGAKQARERERLQQTTYTTCIVPSLFV</sequence>
<evidence type="ECO:0000256" key="1">
    <source>
        <dbReference type="SAM" id="Phobius"/>
    </source>
</evidence>
<evidence type="ECO:0008006" key="4">
    <source>
        <dbReference type="Google" id="ProtNLM"/>
    </source>
</evidence>